<dbReference type="InterPro" id="IPR039672">
    <property type="entry name" value="MFS_2"/>
</dbReference>
<keyword evidence="3" id="KW-0472">Membrane</keyword>
<feature type="transmembrane region" description="Helical" evidence="3">
    <location>
        <begin position="179"/>
        <end position="202"/>
    </location>
</feature>
<name>A0ABZ3C8Z0_9ACTN</name>
<evidence type="ECO:0000256" key="1">
    <source>
        <dbReference type="ARBA" id="ARBA00022448"/>
    </source>
</evidence>
<dbReference type="Proteomes" id="UP001434337">
    <property type="component" value="Chromosome"/>
</dbReference>
<dbReference type="PANTHER" id="PTHR11328">
    <property type="entry name" value="MAJOR FACILITATOR SUPERFAMILY DOMAIN-CONTAINING PROTEIN"/>
    <property type="match status" value="1"/>
</dbReference>
<feature type="transmembrane region" description="Helical" evidence="3">
    <location>
        <begin position="319"/>
        <end position="345"/>
    </location>
</feature>
<dbReference type="EMBL" id="CP115965">
    <property type="protein sequence ID" value="WZW99249.1"/>
    <property type="molecule type" value="Genomic_DNA"/>
</dbReference>
<feature type="transmembrane region" description="Helical" evidence="3">
    <location>
        <begin position="366"/>
        <end position="391"/>
    </location>
</feature>
<feature type="transmembrane region" description="Helical" evidence="3">
    <location>
        <begin position="105"/>
        <end position="124"/>
    </location>
</feature>
<keyword evidence="1" id="KW-0813">Transport</keyword>
<dbReference type="InterPro" id="IPR036259">
    <property type="entry name" value="MFS_trans_sf"/>
</dbReference>
<organism evidence="4 5">
    <name type="scientific">Propioniciclava soli</name>
    <dbReference type="NCBI Taxonomy" id="2775081"/>
    <lineage>
        <taxon>Bacteria</taxon>
        <taxon>Bacillati</taxon>
        <taxon>Actinomycetota</taxon>
        <taxon>Actinomycetes</taxon>
        <taxon>Propionibacteriales</taxon>
        <taxon>Propionibacteriaceae</taxon>
        <taxon>Propioniciclava</taxon>
    </lineage>
</organism>
<evidence type="ECO:0000256" key="3">
    <source>
        <dbReference type="SAM" id="Phobius"/>
    </source>
</evidence>
<feature type="transmembrane region" description="Helical" evidence="3">
    <location>
        <begin position="81"/>
        <end position="99"/>
    </location>
</feature>
<evidence type="ECO:0000313" key="4">
    <source>
        <dbReference type="EMBL" id="WZW99249.1"/>
    </source>
</evidence>
<proteinExistence type="predicted"/>
<keyword evidence="3" id="KW-0812">Transmembrane</keyword>
<sequence>MTSARRTTWAFAVGTLGRDFVYTMVTMFLIVFLTEVLDLDDVTMWAVNGILLAARLFDAFTDIIMGGIVDNTRTRWGPYKPWIAAGIVASSVFAVLLFTDLGLRGPAFVAFFAVVYLGWGLAWTTNDIPYWSLLPALTLDPGERERIGSLTKVFATIGLFAAVTSVIPATAALGGGPGAWTTFMVVAVLATIAFQAVTLVGVRQPAHVLPQQRTTLRELASIVLGNDQLVVTSVTMILFTTGYVTTTTFGVYFFTYAYRDPGMYTPFAAVLGVAQLLGFALFPLLRRRLTRRQLFTTAMAMCVAGYVLFFFAPMNIVPIGIAGLLLFVANAFIVLLVMMALTDCIEYGQWRTGRRNTAVTFALQPFINKVAGALATAVVGATVILTGINAAATPDDVSAGGLLGMRIMMMVIPMLLVVAAYLVQRRWFRIDEAFHARIVADLAERGELDPA</sequence>
<keyword evidence="5" id="KW-1185">Reference proteome</keyword>
<reference evidence="4 5" key="1">
    <citation type="journal article" date="2023" name="Environ Microbiome">
        <title>A coral-associated actinobacterium mitigates coral bleaching under heat stress.</title>
        <authorList>
            <person name="Li J."/>
            <person name="Zou Y."/>
            <person name="Li Q."/>
            <person name="Zhang J."/>
            <person name="Bourne D.G."/>
            <person name="Lyu Y."/>
            <person name="Liu C."/>
            <person name="Zhang S."/>
        </authorList>
    </citation>
    <scope>NUCLEOTIDE SEQUENCE [LARGE SCALE GENOMIC DNA]</scope>
    <source>
        <strain evidence="4 5">SCSIO 13291</strain>
    </source>
</reference>
<keyword evidence="2" id="KW-0769">Symport</keyword>
<dbReference type="SUPFAM" id="SSF103473">
    <property type="entry name" value="MFS general substrate transporter"/>
    <property type="match status" value="1"/>
</dbReference>
<feature type="transmembrane region" description="Helical" evidence="3">
    <location>
        <begin position="20"/>
        <end position="39"/>
    </location>
</feature>
<feature type="transmembrane region" description="Helical" evidence="3">
    <location>
        <begin position="153"/>
        <end position="173"/>
    </location>
</feature>
<dbReference type="PANTHER" id="PTHR11328:SF36">
    <property type="entry name" value="MELIBIOSE PERMEASE"/>
    <property type="match status" value="1"/>
</dbReference>
<feature type="transmembrane region" description="Helical" evidence="3">
    <location>
        <begin position="45"/>
        <end position="69"/>
    </location>
</feature>
<dbReference type="Pfam" id="PF13347">
    <property type="entry name" value="MFS_2"/>
    <property type="match status" value="1"/>
</dbReference>
<dbReference type="Gene3D" id="1.20.1250.20">
    <property type="entry name" value="MFS general substrate transporter like domains"/>
    <property type="match status" value="1"/>
</dbReference>
<feature type="transmembrane region" description="Helical" evidence="3">
    <location>
        <begin position="294"/>
        <end position="313"/>
    </location>
</feature>
<evidence type="ECO:0000256" key="2">
    <source>
        <dbReference type="ARBA" id="ARBA00022847"/>
    </source>
</evidence>
<dbReference type="NCBIfam" id="TIGR00792">
    <property type="entry name" value="gph"/>
    <property type="match status" value="1"/>
</dbReference>
<evidence type="ECO:0000313" key="5">
    <source>
        <dbReference type="Proteomes" id="UP001434337"/>
    </source>
</evidence>
<protein>
    <submittedName>
        <fullName evidence="4">Glycoside-pentoside-hexuronide (GPH):cation symporter</fullName>
    </submittedName>
</protein>
<feature type="transmembrane region" description="Helical" evidence="3">
    <location>
        <begin position="264"/>
        <end position="282"/>
    </location>
</feature>
<keyword evidence="3" id="KW-1133">Transmembrane helix</keyword>
<dbReference type="RefSeq" id="WP_342372998.1">
    <property type="nucleotide sequence ID" value="NZ_CP115965.1"/>
</dbReference>
<gene>
    <name evidence="4" type="ORF">PCC79_03360</name>
</gene>
<feature type="transmembrane region" description="Helical" evidence="3">
    <location>
        <begin position="403"/>
        <end position="423"/>
    </location>
</feature>
<dbReference type="InterPro" id="IPR001927">
    <property type="entry name" value="Na/Gal_symport"/>
</dbReference>
<accession>A0ABZ3C8Z0</accession>